<dbReference type="PANTHER" id="PTHR47197:SF3">
    <property type="entry name" value="DIHYDRO-HEME D1 DEHYDROGENASE"/>
    <property type="match status" value="1"/>
</dbReference>
<dbReference type="AlphaFoldDB" id="U5QEW6"/>
<keyword evidence="2" id="KW-1185">Reference proteome</keyword>
<dbReference type="EMBL" id="CP003587">
    <property type="protein sequence ID" value="AGY57393.1"/>
    <property type="molecule type" value="Genomic_DNA"/>
</dbReference>
<dbReference type="Proteomes" id="UP000017396">
    <property type="component" value="Chromosome"/>
</dbReference>
<dbReference type="PANTHER" id="PTHR47197">
    <property type="entry name" value="PROTEIN NIRF"/>
    <property type="match status" value="1"/>
</dbReference>
<dbReference type="Gene3D" id="3.40.50.10610">
    <property type="entry name" value="ABC-type transport auxiliary lipoprotein component"/>
    <property type="match status" value="1"/>
</dbReference>
<dbReference type="PATRIC" id="fig|1183438.3.peg.1131"/>
<accession>U5QEW6</accession>
<dbReference type="HOGENOM" id="CLU_374979_0_0_3"/>
<dbReference type="KEGG" id="glj:GKIL_1147"/>
<dbReference type="InterPro" id="IPR011045">
    <property type="entry name" value="N2O_reductase_N"/>
</dbReference>
<name>U5QEW6_GLOK1</name>
<evidence type="ECO:0000313" key="2">
    <source>
        <dbReference type="Proteomes" id="UP000017396"/>
    </source>
</evidence>
<dbReference type="RefSeq" id="WP_023172463.1">
    <property type="nucleotide sequence ID" value="NC_022600.1"/>
</dbReference>
<protein>
    <submittedName>
        <fullName evidence="1">Uncharacterized protein</fullName>
    </submittedName>
</protein>
<dbReference type="InterPro" id="IPR015943">
    <property type="entry name" value="WD40/YVTN_repeat-like_dom_sf"/>
</dbReference>
<dbReference type="Gene3D" id="2.130.10.10">
    <property type="entry name" value="YVTN repeat-like/Quinoprotein amine dehydrogenase"/>
    <property type="match status" value="1"/>
</dbReference>
<dbReference type="eggNOG" id="COG3391">
    <property type="taxonomic scope" value="Bacteria"/>
</dbReference>
<dbReference type="SUPFAM" id="SSF50974">
    <property type="entry name" value="Nitrous oxide reductase, N-terminal domain"/>
    <property type="match status" value="1"/>
</dbReference>
<dbReference type="STRING" id="1183438.GKIL_1147"/>
<dbReference type="InterPro" id="IPR051200">
    <property type="entry name" value="Host-pathogen_enzymatic-act"/>
</dbReference>
<organism evidence="1 2">
    <name type="scientific">Gloeobacter kilaueensis (strain ATCC BAA-2537 / CCAP 1431/1 / ULC 316 / JS1)</name>
    <dbReference type="NCBI Taxonomy" id="1183438"/>
    <lineage>
        <taxon>Bacteria</taxon>
        <taxon>Bacillati</taxon>
        <taxon>Cyanobacteriota</taxon>
        <taxon>Cyanophyceae</taxon>
        <taxon>Gloeobacterales</taxon>
        <taxon>Gloeobacteraceae</taxon>
        <taxon>Gloeobacter</taxon>
    </lineage>
</organism>
<reference evidence="1 2" key="1">
    <citation type="journal article" date="2013" name="PLoS ONE">
        <title>Cultivation and Complete Genome Sequencing of Gloeobacter kilaueensis sp. nov., from a Lava Cave in Kilauea Caldera, Hawai'i.</title>
        <authorList>
            <person name="Saw J.H."/>
            <person name="Schatz M."/>
            <person name="Brown M.V."/>
            <person name="Kunkel D.D."/>
            <person name="Foster J.S."/>
            <person name="Shick H."/>
            <person name="Christensen S."/>
            <person name="Hou S."/>
            <person name="Wan X."/>
            <person name="Donachie S.P."/>
        </authorList>
    </citation>
    <scope>NUCLEOTIDE SEQUENCE [LARGE SCALE GENOMIC DNA]</scope>
    <source>
        <strain evidence="2">JS</strain>
    </source>
</reference>
<sequence length="749" mass="80168">MRDFWPRAWIGVVCGALLQASPLWAAGFPGGAGGFLLVPQAQQVQKIDLTTGKAAVRLNVPVANVFHNAAFTADGTLLVAGDASVSLIGPDGRLVGQLALPDPVVEANLKEASSDIPVLQPATSRSRHLIGVGYSPRTRTAYLGVRDEEVVTLYRIDPQAKSVQVFATIKEVANPRDLVVTADGLRIYLSSVEVVPEPAGRLYSINPITGAVGEPLAVAFDPTRPQMATSRDGNLLFVPAADESLLVVNTRSNSVVRRIRLAKANQKGERLQRVLSTPDDRHLWVATNRRLVLWDALDGVAVAEQPLAAQALDVSMGEGERVWSLHPAIGGKPATLRVWDGSHLLSNDTPAESLKEPEKDRLPPIAQFTEAISGANRLLVADSPVSTTQNLGLPRVAVVGFDTGEVRYGRYPNIADVISGDLLWTRRYEIVSPIQVKSVLASLDLAREQLGNDPEAIRQVATLLGADIILVGAPLRVNMPNRNLEALSSFISPIAAFLVPQFFSPQVFSKAEAFDQSGKSLWKGDVVNSDSAFFAGKTDTVLLANAMVITAHDIANKFSNGVYNEIKANGFKADLPPLLKNDALKDVRRVALLGPDSALFNDATNSPESLGQLIAPRLAEALGWQVEGPDEALSRLADLGIEPAQILTTDPKLLARALGVDAVMLGLVRSSTYVSGSVLGLSQNAAADVVLQFELVDRQGRVLWKDIQVRNIAEGAEGGALRQAAKAVVERLQIGLKQAQAPASEQKRS</sequence>
<evidence type="ECO:0000313" key="1">
    <source>
        <dbReference type="EMBL" id="AGY57393.1"/>
    </source>
</evidence>
<proteinExistence type="predicted"/>
<gene>
    <name evidence="1" type="ORF">GKIL_1147</name>
</gene>